<reference evidence="2" key="1">
    <citation type="journal article" date="2017" name="Nature">
        <title>The sunflower genome provides insights into oil metabolism, flowering and Asterid evolution.</title>
        <authorList>
            <person name="Badouin H."/>
            <person name="Gouzy J."/>
            <person name="Grassa C.J."/>
            <person name="Murat F."/>
            <person name="Staton S.E."/>
            <person name="Cottret L."/>
            <person name="Lelandais-Briere C."/>
            <person name="Owens G.L."/>
            <person name="Carrere S."/>
            <person name="Mayjonade B."/>
            <person name="Legrand L."/>
            <person name="Gill N."/>
            <person name="Kane N.C."/>
            <person name="Bowers J.E."/>
            <person name="Hubner S."/>
            <person name="Bellec A."/>
            <person name="Berard A."/>
            <person name="Berges H."/>
            <person name="Blanchet N."/>
            <person name="Boniface M.C."/>
            <person name="Brunel D."/>
            <person name="Catrice O."/>
            <person name="Chaidir N."/>
            <person name="Claudel C."/>
            <person name="Donnadieu C."/>
            <person name="Faraut T."/>
            <person name="Fievet G."/>
            <person name="Helmstetter N."/>
            <person name="King M."/>
            <person name="Knapp S.J."/>
            <person name="Lai Z."/>
            <person name="Le Paslier M.C."/>
            <person name="Lippi Y."/>
            <person name="Lorenzon L."/>
            <person name="Mandel J.R."/>
            <person name="Marage G."/>
            <person name="Marchand G."/>
            <person name="Marquand E."/>
            <person name="Bret-Mestries E."/>
            <person name="Morien E."/>
            <person name="Nambeesan S."/>
            <person name="Nguyen T."/>
            <person name="Pegot-Espagnet P."/>
            <person name="Pouilly N."/>
            <person name="Raftis F."/>
            <person name="Sallet E."/>
            <person name="Schiex T."/>
            <person name="Thomas J."/>
            <person name="Vandecasteele C."/>
            <person name="Vares D."/>
            <person name="Vear F."/>
            <person name="Vautrin S."/>
            <person name="Crespi M."/>
            <person name="Mangin B."/>
            <person name="Burke J.M."/>
            <person name="Salse J."/>
            <person name="Munos S."/>
            <person name="Vincourt P."/>
            <person name="Rieseberg L.H."/>
            <person name="Langlade N.B."/>
        </authorList>
    </citation>
    <scope>NUCLEOTIDE SEQUENCE</scope>
    <source>
        <tissue evidence="2">Leaves</tissue>
    </source>
</reference>
<dbReference type="EMBL" id="MNCJ02000318">
    <property type="protein sequence ID" value="KAF5813301.1"/>
    <property type="molecule type" value="Genomic_DNA"/>
</dbReference>
<feature type="transmembrane region" description="Helical" evidence="1">
    <location>
        <begin position="55"/>
        <end position="74"/>
    </location>
</feature>
<protein>
    <recommendedName>
        <fullName evidence="4">Transmembrane protein</fullName>
    </recommendedName>
</protein>
<feature type="transmembrane region" description="Helical" evidence="1">
    <location>
        <begin position="80"/>
        <end position="101"/>
    </location>
</feature>
<proteinExistence type="predicted"/>
<evidence type="ECO:0000256" key="1">
    <source>
        <dbReference type="SAM" id="Phobius"/>
    </source>
</evidence>
<dbReference type="AlphaFoldDB" id="A0A9K3JE64"/>
<evidence type="ECO:0000313" key="3">
    <source>
        <dbReference type="Proteomes" id="UP000215914"/>
    </source>
</evidence>
<reference evidence="2" key="2">
    <citation type="submission" date="2020-06" db="EMBL/GenBank/DDBJ databases">
        <title>Helianthus annuus Genome sequencing and assembly Release 2.</title>
        <authorList>
            <person name="Gouzy J."/>
            <person name="Langlade N."/>
            <person name="Munos S."/>
        </authorList>
    </citation>
    <scope>NUCLEOTIDE SEQUENCE</scope>
    <source>
        <tissue evidence="2">Leaves</tissue>
    </source>
</reference>
<organism evidence="2 3">
    <name type="scientific">Helianthus annuus</name>
    <name type="common">Common sunflower</name>
    <dbReference type="NCBI Taxonomy" id="4232"/>
    <lineage>
        <taxon>Eukaryota</taxon>
        <taxon>Viridiplantae</taxon>
        <taxon>Streptophyta</taxon>
        <taxon>Embryophyta</taxon>
        <taxon>Tracheophyta</taxon>
        <taxon>Spermatophyta</taxon>
        <taxon>Magnoliopsida</taxon>
        <taxon>eudicotyledons</taxon>
        <taxon>Gunneridae</taxon>
        <taxon>Pentapetalae</taxon>
        <taxon>asterids</taxon>
        <taxon>campanulids</taxon>
        <taxon>Asterales</taxon>
        <taxon>Asteraceae</taxon>
        <taxon>Asteroideae</taxon>
        <taxon>Heliantheae alliance</taxon>
        <taxon>Heliantheae</taxon>
        <taxon>Helianthus</taxon>
    </lineage>
</organism>
<dbReference type="Proteomes" id="UP000215914">
    <property type="component" value="Unassembled WGS sequence"/>
</dbReference>
<gene>
    <name evidence="2" type="ORF">HanXRQr2_Chr03g0096691</name>
</gene>
<name>A0A9K3JE64_HELAN</name>
<evidence type="ECO:0000313" key="2">
    <source>
        <dbReference type="EMBL" id="KAF5813301.1"/>
    </source>
</evidence>
<keyword evidence="1" id="KW-1133">Transmembrane helix</keyword>
<accession>A0A9K3JE64</accession>
<keyword evidence="3" id="KW-1185">Reference proteome</keyword>
<dbReference type="Gramene" id="mRNA:HanXRQr2_Chr03g0096691">
    <property type="protein sequence ID" value="CDS:HanXRQr2_Chr03g0096691.1"/>
    <property type="gene ID" value="HanXRQr2_Chr03g0096691"/>
</dbReference>
<keyword evidence="1" id="KW-0812">Transmembrane</keyword>
<comment type="caution">
    <text evidence="2">The sequence shown here is derived from an EMBL/GenBank/DDBJ whole genome shotgun (WGS) entry which is preliminary data.</text>
</comment>
<evidence type="ECO:0008006" key="4">
    <source>
        <dbReference type="Google" id="ProtNLM"/>
    </source>
</evidence>
<sequence length="104" mass="13058">MIINEISEKLFNVLQLYHLFFFKIFFSNEPSLLYHQIKSLFCVSRIRKKNLTFHFLKSIIKMRMCCISMLYNIFLRDYCTTFFVVNFVIFFYWIFYARFLYWIF</sequence>
<keyword evidence="1" id="KW-0472">Membrane</keyword>